<dbReference type="EMBL" id="LVLJ01003744">
    <property type="protein sequence ID" value="OAE19853.1"/>
    <property type="molecule type" value="Genomic_DNA"/>
</dbReference>
<evidence type="ECO:0000313" key="3">
    <source>
        <dbReference type="EMBL" id="OAE19853.1"/>
    </source>
</evidence>
<comment type="caution">
    <text evidence="3">The sequence shown here is derived from an EMBL/GenBank/DDBJ whole genome shotgun (WGS) entry which is preliminary data.</text>
</comment>
<dbReference type="Pfam" id="PF00646">
    <property type="entry name" value="F-box"/>
    <property type="match status" value="1"/>
</dbReference>
<evidence type="ECO:0000313" key="4">
    <source>
        <dbReference type="Proteomes" id="UP000077202"/>
    </source>
</evidence>
<proteinExistence type="predicted"/>
<dbReference type="InterPro" id="IPR001810">
    <property type="entry name" value="F-box_dom"/>
</dbReference>
<dbReference type="Proteomes" id="UP000077202">
    <property type="component" value="Unassembled WGS sequence"/>
</dbReference>
<accession>A0A176VHF6</accession>
<dbReference type="PANTHER" id="PTHR31672">
    <property type="entry name" value="BNACNNG10540D PROTEIN"/>
    <property type="match status" value="1"/>
</dbReference>
<dbReference type="SMART" id="SM00256">
    <property type="entry name" value="FBOX"/>
    <property type="match status" value="1"/>
</dbReference>
<dbReference type="Gene3D" id="1.20.1280.50">
    <property type="match status" value="1"/>
</dbReference>
<dbReference type="PANTHER" id="PTHR31672:SF7">
    <property type="entry name" value="F-BOX DOMAIN-CONTAINING PROTEIN"/>
    <property type="match status" value="1"/>
</dbReference>
<dbReference type="InterPro" id="IPR050796">
    <property type="entry name" value="SCF_F-box_component"/>
</dbReference>
<organism evidence="3 4">
    <name type="scientific">Marchantia polymorpha subsp. ruderalis</name>
    <dbReference type="NCBI Taxonomy" id="1480154"/>
    <lineage>
        <taxon>Eukaryota</taxon>
        <taxon>Viridiplantae</taxon>
        <taxon>Streptophyta</taxon>
        <taxon>Embryophyta</taxon>
        <taxon>Marchantiophyta</taxon>
        <taxon>Marchantiopsida</taxon>
        <taxon>Marchantiidae</taxon>
        <taxon>Marchantiales</taxon>
        <taxon>Marchantiaceae</taxon>
        <taxon>Marchantia</taxon>
    </lineage>
</organism>
<dbReference type="InterPro" id="IPR011043">
    <property type="entry name" value="Gal_Oxase/kelch_b-propeller"/>
</dbReference>
<protein>
    <recommendedName>
        <fullName evidence="2">F-box domain-containing protein</fullName>
    </recommendedName>
</protein>
<dbReference type="SUPFAM" id="SSF81383">
    <property type="entry name" value="F-box domain"/>
    <property type="match status" value="1"/>
</dbReference>
<evidence type="ECO:0000259" key="2">
    <source>
        <dbReference type="PROSITE" id="PS50181"/>
    </source>
</evidence>
<dbReference type="AlphaFoldDB" id="A0A176VHF6"/>
<feature type="region of interest" description="Disordered" evidence="1">
    <location>
        <begin position="213"/>
        <end position="236"/>
    </location>
</feature>
<evidence type="ECO:0000256" key="1">
    <source>
        <dbReference type="SAM" id="MobiDB-lite"/>
    </source>
</evidence>
<reference evidence="3" key="1">
    <citation type="submission" date="2016-03" db="EMBL/GenBank/DDBJ databases">
        <title>Mechanisms controlling the formation of the plant cell surface in tip-growing cells are functionally conserved among land plants.</title>
        <authorList>
            <person name="Honkanen S."/>
            <person name="Jones V.A."/>
            <person name="Morieri G."/>
            <person name="Champion C."/>
            <person name="Hetherington A.J."/>
            <person name="Kelly S."/>
            <person name="Saint-Marcoux D."/>
            <person name="Proust H."/>
            <person name="Prescott H."/>
            <person name="Dolan L."/>
        </authorList>
    </citation>
    <scope>NUCLEOTIDE SEQUENCE [LARGE SCALE GENOMIC DNA]</scope>
    <source>
        <tissue evidence="3">Whole gametophyte</tissue>
    </source>
</reference>
<dbReference type="SUPFAM" id="SSF50965">
    <property type="entry name" value="Galactose oxidase, central domain"/>
    <property type="match status" value="1"/>
</dbReference>
<gene>
    <name evidence="3" type="ORF">AXG93_1130s1060</name>
</gene>
<keyword evidence="4" id="KW-1185">Reference proteome</keyword>
<name>A0A176VHF6_MARPO</name>
<feature type="domain" description="F-box" evidence="2">
    <location>
        <begin position="9"/>
        <end position="58"/>
    </location>
</feature>
<dbReference type="PROSITE" id="PS50181">
    <property type="entry name" value="FBOX"/>
    <property type="match status" value="1"/>
</dbReference>
<sequence>MSVKEGGKGRHLPGLSDDILASILSFLPWYEVLRLRIVCQKWNTLLRTTGFRRKWRGRNSHQAPLCFTQFAKEHGISIYNPDNNRWQLCVMNFPSFYTFTLDDGTSFTATDVRLMGAAEGLMLLQVLVPQGLVYVHHHPQSPDYTSIQEWDGPKLSTFYSYDVQSNEWDQVAKWPKERLEILQDPLLTEGGFFCLGSNPFSGLPPRFRVYSQDTSSRDETGCSPADPAESSSSSSVPFLVTDEKLHPSPPHPIFFPTLLHRQKEILVAGGRIGSHPWSDDEFPPLQGLREFCVWKLSTPAVALNASEEAEDDEKDSRVEGRTSRKKWVEICRMPDHILESLNANRLNEQFYCAVDRDFLCVASSRRNGAMFDMLNNSWSIFPPCERESLSNTAVDGQDFILMMLDMQMLDLYICEPRIDVIL</sequence>
<dbReference type="InterPro" id="IPR036047">
    <property type="entry name" value="F-box-like_dom_sf"/>
</dbReference>